<dbReference type="Proteomes" id="UP001174909">
    <property type="component" value="Unassembled WGS sequence"/>
</dbReference>
<evidence type="ECO:0000256" key="2">
    <source>
        <dbReference type="ARBA" id="ARBA00022803"/>
    </source>
</evidence>
<reference evidence="4" key="1">
    <citation type="submission" date="2023-03" db="EMBL/GenBank/DDBJ databases">
        <authorList>
            <person name="Steffen K."/>
            <person name="Cardenas P."/>
        </authorList>
    </citation>
    <scope>NUCLEOTIDE SEQUENCE</scope>
</reference>
<dbReference type="Pfam" id="PF12569">
    <property type="entry name" value="NatA_aux_su"/>
    <property type="match status" value="1"/>
</dbReference>
<feature type="compositionally biased region" description="Basic and acidic residues" evidence="3">
    <location>
        <begin position="202"/>
        <end position="237"/>
    </location>
</feature>
<dbReference type="EMBL" id="CASHTH010003955">
    <property type="protein sequence ID" value="CAI8051702.1"/>
    <property type="molecule type" value="Genomic_DNA"/>
</dbReference>
<feature type="compositionally biased region" description="Basic and acidic residues" evidence="3">
    <location>
        <begin position="432"/>
        <end position="443"/>
    </location>
</feature>
<feature type="region of interest" description="Disordered" evidence="3">
    <location>
        <begin position="428"/>
        <end position="466"/>
    </location>
</feature>
<organism evidence="4 5">
    <name type="scientific">Geodia barretti</name>
    <name type="common">Barrett's horny sponge</name>
    <dbReference type="NCBI Taxonomy" id="519541"/>
    <lineage>
        <taxon>Eukaryota</taxon>
        <taxon>Metazoa</taxon>
        <taxon>Porifera</taxon>
        <taxon>Demospongiae</taxon>
        <taxon>Heteroscleromorpha</taxon>
        <taxon>Tetractinellida</taxon>
        <taxon>Astrophorina</taxon>
        <taxon>Geodiidae</taxon>
        <taxon>Geodia</taxon>
    </lineage>
</organism>
<gene>
    <name evidence="4" type="ORF">GBAR_LOCUS28302</name>
</gene>
<sequence>MLKAKILKHAGDIEQAAMFMNEARTLDTADRFVNCKCAKYYLRSSAIDTAIETAALFTREGLPPLQTMDEMQCMWFQLEMARAFHRLGKLGEALQKLHEIDQHFVDIIDDQFDFHTYCMRKMTLRAYIGVLKLEDKLRDHPFYSACAKLAIEIYVYLHDNPSAKSAKLNGPTAPEEQLSASELKKLHRKQKKAQLKAQAAKAAEEKTRESKTHGKGGGGEEDKKVEEREPKFDPDKLLQTDKPLEEAVKFLVPLQTLSPGNVATHTLAYEIHSRRRRFLIMLQALKRLHAIDPDDGDFHRILVDFVLTVETTRASLPEPVLEVITGTLPGLTGGLELTQLNQRFLDEHQHSLPHLIPGCRALYRLYPDAKERALSCICSLSDKLRGRTLKRCIEIHSLLQSGEFGDYSDHIKSYARSCSALFPLATTFKPTEPPDKQKAESRNEPLASNSIDQDLSSATEQRLNLD</sequence>
<dbReference type="AlphaFoldDB" id="A0AA35XI58"/>
<protein>
    <submittedName>
        <fullName evidence="4">N-alpha-acetyltransferase 16, NatA auxiliary subunit</fullName>
    </submittedName>
</protein>
<evidence type="ECO:0000256" key="1">
    <source>
        <dbReference type="ARBA" id="ARBA00022737"/>
    </source>
</evidence>
<evidence type="ECO:0000313" key="4">
    <source>
        <dbReference type="EMBL" id="CAI8051702.1"/>
    </source>
</evidence>
<dbReference type="PANTHER" id="PTHR22767:SF2">
    <property type="entry name" value="N(ALPHA)-ACETYLTRANSFERASE 15_16, ISOFORM A"/>
    <property type="match status" value="1"/>
</dbReference>
<keyword evidence="2" id="KW-0802">TPR repeat</keyword>
<proteinExistence type="predicted"/>
<feature type="compositionally biased region" description="Basic residues" evidence="3">
    <location>
        <begin position="185"/>
        <end position="194"/>
    </location>
</feature>
<dbReference type="InterPro" id="IPR021183">
    <property type="entry name" value="NatA_aux_su"/>
</dbReference>
<feature type="compositionally biased region" description="Polar residues" evidence="3">
    <location>
        <begin position="446"/>
        <end position="466"/>
    </location>
</feature>
<accession>A0AA35XI58</accession>
<dbReference type="GO" id="GO:0031415">
    <property type="term" value="C:NatA complex"/>
    <property type="evidence" value="ECO:0007669"/>
    <property type="project" value="TreeGrafter"/>
</dbReference>
<name>A0AA35XI58_GEOBA</name>
<dbReference type="Gene3D" id="1.25.40.1040">
    <property type="match status" value="1"/>
</dbReference>
<evidence type="ECO:0000256" key="3">
    <source>
        <dbReference type="SAM" id="MobiDB-lite"/>
    </source>
</evidence>
<feature type="region of interest" description="Disordered" evidence="3">
    <location>
        <begin position="165"/>
        <end position="237"/>
    </location>
</feature>
<keyword evidence="1" id="KW-0677">Repeat</keyword>
<keyword evidence="5" id="KW-1185">Reference proteome</keyword>
<dbReference type="Gene3D" id="1.25.40.1010">
    <property type="match status" value="1"/>
</dbReference>
<dbReference type="PANTHER" id="PTHR22767">
    <property type="entry name" value="N-TERMINAL ACETYLTRANSFERASE-RELATED"/>
    <property type="match status" value="1"/>
</dbReference>
<evidence type="ECO:0000313" key="5">
    <source>
        <dbReference type="Proteomes" id="UP001174909"/>
    </source>
</evidence>
<comment type="caution">
    <text evidence="4">The sequence shown here is derived from an EMBL/GenBank/DDBJ whole genome shotgun (WGS) entry which is preliminary data.</text>
</comment>